<keyword evidence="2" id="KW-1185">Reference proteome</keyword>
<evidence type="ECO:0000313" key="2">
    <source>
        <dbReference type="Proteomes" id="UP000824533"/>
    </source>
</evidence>
<dbReference type="EMBL" id="CM034404">
    <property type="protein sequence ID" value="KAJ0174107.1"/>
    <property type="molecule type" value="Genomic_DNA"/>
</dbReference>
<gene>
    <name evidence="1" type="ORF">K1T71_010253</name>
</gene>
<accession>A0ACC1CR84</accession>
<protein>
    <submittedName>
        <fullName evidence="1">Uncharacterized protein</fullName>
    </submittedName>
</protein>
<dbReference type="Proteomes" id="UP000824533">
    <property type="component" value="Linkage Group LG18"/>
</dbReference>
<reference evidence="1 2" key="1">
    <citation type="journal article" date="2021" name="Front. Genet.">
        <title>Chromosome-Level Genome Assembly Reveals Significant Gene Expansion in the Toll and IMD Signaling Pathways of Dendrolimus kikuchii.</title>
        <authorList>
            <person name="Zhou J."/>
            <person name="Wu P."/>
            <person name="Xiong Z."/>
            <person name="Liu N."/>
            <person name="Zhao N."/>
            <person name="Ji M."/>
            <person name="Qiu Y."/>
            <person name="Yang B."/>
        </authorList>
    </citation>
    <scope>NUCLEOTIDE SEQUENCE [LARGE SCALE GENOMIC DNA]</scope>
    <source>
        <strain evidence="1">Ann1</strain>
    </source>
</reference>
<proteinExistence type="predicted"/>
<sequence>MLGVWFLSRMEACGPPPAWVCAVNIKLKKGDLKVKQHYLCLQLRATFAKHYEKHYNTELPVSGSSL</sequence>
<comment type="caution">
    <text evidence="1">The sequence shown here is derived from an EMBL/GenBank/DDBJ whole genome shotgun (WGS) entry which is preliminary data.</text>
</comment>
<organism evidence="1 2">
    <name type="scientific">Dendrolimus kikuchii</name>
    <dbReference type="NCBI Taxonomy" id="765133"/>
    <lineage>
        <taxon>Eukaryota</taxon>
        <taxon>Metazoa</taxon>
        <taxon>Ecdysozoa</taxon>
        <taxon>Arthropoda</taxon>
        <taxon>Hexapoda</taxon>
        <taxon>Insecta</taxon>
        <taxon>Pterygota</taxon>
        <taxon>Neoptera</taxon>
        <taxon>Endopterygota</taxon>
        <taxon>Lepidoptera</taxon>
        <taxon>Glossata</taxon>
        <taxon>Ditrysia</taxon>
        <taxon>Bombycoidea</taxon>
        <taxon>Lasiocampidae</taxon>
        <taxon>Dendrolimus</taxon>
    </lineage>
</organism>
<name>A0ACC1CR84_9NEOP</name>
<evidence type="ECO:0000313" key="1">
    <source>
        <dbReference type="EMBL" id="KAJ0174107.1"/>
    </source>
</evidence>